<keyword evidence="9 12" id="KW-0238">DNA-binding</keyword>
<dbReference type="InterPro" id="IPR003615">
    <property type="entry name" value="HNH_nuc"/>
</dbReference>
<accession>A0ABP8N8Z3</accession>
<evidence type="ECO:0000256" key="7">
    <source>
        <dbReference type="ARBA" id="ARBA00022884"/>
    </source>
</evidence>
<evidence type="ECO:0000256" key="10">
    <source>
        <dbReference type="ARBA" id="ARBA00023211"/>
    </source>
</evidence>
<evidence type="ECO:0000256" key="4">
    <source>
        <dbReference type="ARBA" id="ARBA00022759"/>
    </source>
</evidence>
<keyword evidence="3" id="KW-0479">Metal-binding</keyword>
<evidence type="ECO:0000256" key="11">
    <source>
        <dbReference type="ARBA" id="ARBA00046380"/>
    </source>
</evidence>
<evidence type="ECO:0000256" key="12">
    <source>
        <dbReference type="HAMAP-Rule" id="MF_01480"/>
    </source>
</evidence>
<comment type="domain">
    <text evidence="12">Has 2 endonuclease domains. The discontinuous RuvC-like domain cleaves the target DNA noncomplementary to crRNA while the HNH nuclease domain cleaves the target DNA complementary to crRNA.</text>
</comment>
<evidence type="ECO:0000256" key="2">
    <source>
        <dbReference type="ARBA" id="ARBA00022722"/>
    </source>
</evidence>
<evidence type="ECO:0000256" key="6">
    <source>
        <dbReference type="ARBA" id="ARBA00022842"/>
    </source>
</evidence>
<comment type="similarity">
    <text evidence="12">Belongs to the CRISPR-associated Cas9 family.</text>
</comment>
<feature type="domain" description="HNH Cas9-type" evidence="13">
    <location>
        <begin position="716"/>
        <end position="882"/>
    </location>
</feature>
<comment type="function">
    <text evidence="12">CRISPR (clustered regularly interspaced short palindromic repeat) is an adaptive immune system that provides protection against mobile genetic elements (viruses, transposable elements and conjugative plasmids). CRISPR clusters contain spacers, sequences complementary to antecedent mobile elements, and target invading nucleic acids. CRISPR clusters are transcribed and processed into CRISPR RNA (crRNA). In type II CRISPR systems correct processing of pre-crRNA requires a trans-encoded small RNA (tracrRNA), endogenous ribonuclease 3 (rnc) and this protein. The tracrRNA serves as a guide for ribonuclease 3-aided processing of pre-crRNA. Subsequently Cas9/crRNA/tracrRNA endonucleolytically cleaves linear or circular dsDNA target complementary to the spacer; Cas9 is inactive in the absence of the 2 guide RNAs (gRNA). Cas9 recognizes the protospacer adjacent motif (PAM) in the CRISPR repeat sequences to help distinguish self versus nonself, as targets within the bacterial CRISPR locus do not have PAMs. PAM recognition is also required for catalytic activity.</text>
</comment>
<dbReference type="InterPro" id="IPR036397">
    <property type="entry name" value="RNaseH_sf"/>
</dbReference>
<comment type="subunit">
    <text evidence="11 12">Monomer. Binds crRNA and tracrRNA.</text>
</comment>
<dbReference type="GO" id="GO:0004519">
    <property type="term" value="F:endonuclease activity"/>
    <property type="evidence" value="ECO:0007669"/>
    <property type="project" value="UniProtKB-KW"/>
</dbReference>
<keyword evidence="7 12" id="KW-0694">RNA-binding</keyword>
<sequence>MKRILGLDLGTTSIGYASVTEAEVESEQSTVDKIGVRIISLTTDEQINFEKGKPINVNAERTLKRGMRRNLDRYQLRRNNLIEVLKNRGLIDDNTILAEDGKSSTHATWQYRALAASRQIPLDAFVRVLLAINKKRGYKSSRKAKNVDEGQIIDGMAIARRLYEEQLTPGQLGYQLLKEGKKHLPDFYRSDLNAELDKVWKFQQKIHPNILTDEFRKYIEGKGQRATSASFWSKYNFNTAENKGTRDEKRLQAYTWRSKAPKEQLSREETAYVIMEINNDLNKSSGYLGAISDRSKELFFNQETVGQYLYRQLEKSPHTRLKGQVFYRQDYMDEFERIWQTQAQYYPQLTDELKTEIRDIIIFYQRKLKSQKELISFCEFESKEIEQEKDGKRKMVRTGLRVAPKSSPLFQELKIWQLLNNLQLKNKKTKEIFILDLDAKMRLFAELNVKGNLSATAAMKMLVDKPGNWEANYNTLEGNRTGRALYNAYLKILSLEGYDEDLFKIADSDDIDVTTIEKQVSVITDMVRSIFETIGIDVRILDFDAELEGKVFEQQASYQLWHLLYSYEGDNSPSGNEKLYDLLQTKFGFKKEHGQILADIVLSDDYSNLSSKAMRKIYPFIKELTYDKACSAAGYRHSASSLTKEEIATRQLKPRLCLLKKNELRSPVVEKILNQMVNVVNTLIDDENAQRQLQGLPENFHFDEIRIELARDLKKNATERAEMLANINADKQRHEKIEKILQTEFGITNPSRNDIIRYKLYEELKNNGYKDLYTNTYIPRDILFTPNIDVDHIIPQMSLFDDSFSNKTVVFRTNNQEKGNNTAYDYIANKFGEKGTEEFISRIMSLFELGKKGKEEGISKAKFQKLQKRMSEIGDGFIERDLRESQYIARKAKNMLLNVCRSVVSTSGSITAKLREDWGLVNVMQEINLPKFRVLGLTEFVTKKDGNGKERIKDWSKRNDHRHHAMDALTVAFTKHAHIQYLNYLSARKNENHKLHSVILNIETKETDKVYDDNGNWKRKFKAPMPNFREIAKEQLENIFVSHKAKNKIVTKNKNKIKTQTGEKIKNELTPRGQLHKESIYGKYYYYDSKEEKVSIKFDKDTINMVTNPVYKRLLQERLSANDADPKKAFGGKNSLSINPIYLDDKKQKVMPEKVTLRWLVDDFSIRKDVTPENFKDVKSIEKVLDTGVKRILLKRLEEYKNDPKKAFSDLDKNPIWLNEAKGIAIKRVTISGISNAQPLHYKKDHFGKILTDLNGKKIPSSFVSTGNNHHVAIYQDANGNLQERVVSLFDAVQLVNAGESVIDKSYNQGIGWQFLFTMKQNEYFVFPNDATGFNPAEIDLLAAKNRKIISPNLFRVQKIASKNYFFRHHLETTVDEKKELKNVAYKPQLGLNGIKGMIKVRLDHLGKIVSIGED</sequence>
<evidence type="ECO:0000256" key="3">
    <source>
        <dbReference type="ARBA" id="ARBA00022723"/>
    </source>
</evidence>
<dbReference type="EC" id="3.1.-.-" evidence="12"/>
<protein>
    <recommendedName>
        <fullName evidence="12">CRISPR-associated endonuclease Cas9</fullName>
        <ecNumber evidence="12">3.1.-.-</ecNumber>
    </recommendedName>
</protein>
<keyword evidence="10" id="KW-0464">Manganese</keyword>
<reference evidence="15" key="1">
    <citation type="journal article" date="2019" name="Int. J. Syst. Evol. Microbiol.">
        <title>The Global Catalogue of Microorganisms (GCM) 10K type strain sequencing project: providing services to taxonomists for standard genome sequencing and annotation.</title>
        <authorList>
            <consortium name="The Broad Institute Genomics Platform"/>
            <consortium name="The Broad Institute Genome Sequencing Center for Infectious Disease"/>
            <person name="Wu L."/>
            <person name="Ma J."/>
        </authorList>
    </citation>
    <scope>NUCLEOTIDE SEQUENCE [LARGE SCALE GENOMIC DNA]</scope>
    <source>
        <strain evidence="15">JCM 32105</strain>
    </source>
</reference>
<evidence type="ECO:0000313" key="15">
    <source>
        <dbReference type="Proteomes" id="UP001500067"/>
    </source>
</evidence>
<feature type="active site" description="Proton acceptor for HNH nuclease domain" evidence="12">
    <location>
        <position position="792"/>
    </location>
</feature>
<comment type="caution">
    <text evidence="14">The sequence shown here is derived from an EMBL/GenBank/DDBJ whole genome shotgun (WGS) entry which is preliminary data.</text>
</comment>
<evidence type="ECO:0000256" key="9">
    <source>
        <dbReference type="ARBA" id="ARBA00023125"/>
    </source>
</evidence>
<dbReference type="InterPro" id="IPR033114">
    <property type="entry name" value="HNH_CAS9"/>
</dbReference>
<keyword evidence="4 12" id="KW-0255">Endonuclease</keyword>
<dbReference type="Pfam" id="PF18541">
    <property type="entry name" value="RuvC_III"/>
    <property type="match status" value="1"/>
</dbReference>
<evidence type="ECO:0000259" key="13">
    <source>
        <dbReference type="PROSITE" id="PS51749"/>
    </source>
</evidence>
<dbReference type="NCBIfam" id="TIGR01865">
    <property type="entry name" value="cas_Csn1"/>
    <property type="match status" value="1"/>
</dbReference>
<keyword evidence="15" id="KW-1185">Reference proteome</keyword>
<evidence type="ECO:0000256" key="8">
    <source>
        <dbReference type="ARBA" id="ARBA00023118"/>
    </source>
</evidence>
<dbReference type="RefSeq" id="WP_345078749.1">
    <property type="nucleotide sequence ID" value="NZ_BAABFA010000005.1"/>
</dbReference>
<keyword evidence="6" id="KW-0460">Magnesium</keyword>
<keyword evidence="5 12" id="KW-0378">Hydrolase</keyword>
<dbReference type="PROSITE" id="PS51749">
    <property type="entry name" value="HNH_CAS9"/>
    <property type="match status" value="1"/>
</dbReference>
<dbReference type="EMBL" id="BAABFA010000005">
    <property type="protein sequence ID" value="GAA4461922.1"/>
    <property type="molecule type" value="Genomic_DNA"/>
</dbReference>
<organism evidence="14 15">
    <name type="scientific">Nemorincola caseinilytica</name>
    <dbReference type="NCBI Taxonomy" id="2054315"/>
    <lineage>
        <taxon>Bacteria</taxon>
        <taxon>Pseudomonadati</taxon>
        <taxon>Bacteroidota</taxon>
        <taxon>Chitinophagia</taxon>
        <taxon>Chitinophagales</taxon>
        <taxon>Chitinophagaceae</taxon>
        <taxon>Nemorincola</taxon>
    </lineage>
</organism>
<keyword evidence="2 12" id="KW-0540">Nuclease</keyword>
<dbReference type="InterPro" id="IPR028629">
    <property type="entry name" value="Cas9"/>
</dbReference>
<dbReference type="InterPro" id="IPR041383">
    <property type="entry name" value="RuvC_III"/>
</dbReference>
<keyword evidence="8 12" id="KW-0051">Antiviral defense</keyword>
<proteinExistence type="inferred from homology"/>
<evidence type="ECO:0000256" key="1">
    <source>
        <dbReference type="ARBA" id="ARBA00001946"/>
    </source>
</evidence>
<dbReference type="HAMAP" id="MF_01480">
    <property type="entry name" value="Cas9"/>
    <property type="match status" value="1"/>
</dbReference>
<dbReference type="Gene3D" id="3.30.420.10">
    <property type="entry name" value="Ribonuclease H-like superfamily/Ribonuclease H"/>
    <property type="match status" value="1"/>
</dbReference>
<dbReference type="Proteomes" id="UP001500067">
    <property type="component" value="Unassembled WGS sequence"/>
</dbReference>
<evidence type="ECO:0000313" key="14">
    <source>
        <dbReference type="EMBL" id="GAA4461922.1"/>
    </source>
</evidence>
<gene>
    <name evidence="12 14" type="primary">cas9</name>
    <name evidence="14" type="ORF">GCM10023093_07550</name>
</gene>
<evidence type="ECO:0000256" key="5">
    <source>
        <dbReference type="ARBA" id="ARBA00022801"/>
    </source>
</evidence>
<comment type="caution">
    <text evidence="12">Lacks conserved residue(s) required for the propagation of feature annotation.</text>
</comment>
<comment type="cofactor">
    <cofactor evidence="1">
        <name>Mg(2+)</name>
        <dbReference type="ChEBI" id="CHEBI:18420"/>
    </cofactor>
</comment>
<dbReference type="Pfam" id="PF13395">
    <property type="entry name" value="HNH_4"/>
    <property type="match status" value="1"/>
</dbReference>
<name>A0ABP8N8Z3_9BACT</name>
<feature type="active site" description="For RuvC-like nuclease domain" evidence="12">
    <location>
        <position position="8"/>
    </location>
</feature>